<protein>
    <submittedName>
        <fullName evidence="1">9890_t:CDS:1</fullName>
    </submittedName>
</protein>
<organism evidence="1 2">
    <name type="scientific">Gigaspora margarita</name>
    <dbReference type="NCBI Taxonomy" id="4874"/>
    <lineage>
        <taxon>Eukaryota</taxon>
        <taxon>Fungi</taxon>
        <taxon>Fungi incertae sedis</taxon>
        <taxon>Mucoromycota</taxon>
        <taxon>Glomeromycotina</taxon>
        <taxon>Glomeromycetes</taxon>
        <taxon>Diversisporales</taxon>
        <taxon>Gigasporaceae</taxon>
        <taxon>Gigaspora</taxon>
    </lineage>
</organism>
<accession>A0ABN7WFR4</accession>
<evidence type="ECO:0000313" key="1">
    <source>
        <dbReference type="EMBL" id="CAG8830416.1"/>
    </source>
</evidence>
<gene>
    <name evidence="1" type="ORF">GMARGA_LOCUS30306</name>
</gene>
<sequence>MQLNLEELSASLFIDNGKNPNKKELINNYITFIILALPQQSALSTATLYTTFNETFASEIEKINRPNPIVQSLYQQ</sequence>
<dbReference type="EMBL" id="CAJVQB010042465">
    <property type="protein sequence ID" value="CAG8830416.1"/>
    <property type="molecule type" value="Genomic_DNA"/>
</dbReference>
<dbReference type="Proteomes" id="UP000789901">
    <property type="component" value="Unassembled WGS sequence"/>
</dbReference>
<keyword evidence="2" id="KW-1185">Reference proteome</keyword>
<comment type="caution">
    <text evidence="1">The sequence shown here is derived from an EMBL/GenBank/DDBJ whole genome shotgun (WGS) entry which is preliminary data.</text>
</comment>
<name>A0ABN7WFR4_GIGMA</name>
<proteinExistence type="predicted"/>
<reference evidence="1 2" key="1">
    <citation type="submission" date="2021-06" db="EMBL/GenBank/DDBJ databases">
        <authorList>
            <person name="Kallberg Y."/>
            <person name="Tangrot J."/>
            <person name="Rosling A."/>
        </authorList>
    </citation>
    <scope>NUCLEOTIDE SEQUENCE [LARGE SCALE GENOMIC DNA]</scope>
    <source>
        <strain evidence="1 2">120-4 pot B 10/14</strain>
    </source>
</reference>
<evidence type="ECO:0000313" key="2">
    <source>
        <dbReference type="Proteomes" id="UP000789901"/>
    </source>
</evidence>